<accession>A0AB34QYI4</accession>
<organism evidence="1 2">
    <name type="scientific">Bacillus pumilus</name>
    <name type="common">Bacillus mesentericus</name>
    <dbReference type="NCBI Taxonomy" id="1408"/>
    <lineage>
        <taxon>Bacteria</taxon>
        <taxon>Bacillati</taxon>
        <taxon>Bacillota</taxon>
        <taxon>Bacilli</taxon>
        <taxon>Bacillales</taxon>
        <taxon>Bacillaceae</taxon>
        <taxon>Bacillus</taxon>
    </lineage>
</organism>
<comment type="caution">
    <text evidence="1">The sequence shown here is derived from an EMBL/GenBank/DDBJ whole genome shotgun (WGS) entry which is preliminary data.</text>
</comment>
<evidence type="ECO:0000313" key="1">
    <source>
        <dbReference type="EMBL" id="KIL25239.1"/>
    </source>
</evidence>
<protein>
    <submittedName>
        <fullName evidence="1">Uncharacterized protein</fullName>
    </submittedName>
</protein>
<reference evidence="1 2" key="1">
    <citation type="submission" date="2014-12" db="EMBL/GenBank/DDBJ databases">
        <title>Draft Genome Sequences of Five Spore-Forming Food Isolates of Bacillus pumilus.</title>
        <authorList>
            <person name="de Jong A."/>
            <person name="van Heel A.J."/>
            <person name="Montalban-Lopez M."/>
            <person name="Krawczyk A.O."/>
            <person name="Berendsen E.M."/>
            <person name="Wells-Bennik M."/>
            <person name="Kuipers O.P."/>
        </authorList>
    </citation>
    <scope>NUCLEOTIDE SEQUENCE [LARGE SCALE GENOMIC DNA]</scope>
    <source>
        <strain evidence="1 2">B4127</strain>
    </source>
</reference>
<gene>
    <name evidence="1" type="ORF">B4127_0223</name>
</gene>
<sequence length="37" mass="4393">MSHDDILFSMKKTTRLQPSRLPQQISYVMYMPNGKHL</sequence>
<dbReference type="AlphaFoldDB" id="A0AB34QYI4"/>
<dbReference type="EMBL" id="JXCL01000004">
    <property type="protein sequence ID" value="KIL25239.1"/>
    <property type="molecule type" value="Genomic_DNA"/>
</dbReference>
<evidence type="ECO:0000313" key="2">
    <source>
        <dbReference type="Proteomes" id="UP000031978"/>
    </source>
</evidence>
<name>A0AB34QYI4_BACPU</name>
<proteinExistence type="predicted"/>
<dbReference type="Proteomes" id="UP000031978">
    <property type="component" value="Unassembled WGS sequence"/>
</dbReference>